<sequence>MNLDRFRIDDGRHIPNLVIDEDATHATGQERYTITCSCGRMPNFNPASRDDALTAHLGHVGIHLEPPKGGRMPLGLRLVLLVTAMLTIAVSFYLGGLAVIDTYTLADGQAAAVRAISMLTGLTFAFALMVAVRRYIAPTRA</sequence>
<feature type="transmembrane region" description="Helical" evidence="1">
    <location>
        <begin position="78"/>
        <end position="100"/>
    </location>
</feature>
<feature type="transmembrane region" description="Helical" evidence="1">
    <location>
        <begin position="112"/>
        <end position="132"/>
    </location>
</feature>
<accession>A0ABW6JIM5</accession>
<organism evidence="2 3">
    <name type="scientific">Streptomyces cellulosae</name>
    <dbReference type="NCBI Taxonomy" id="1968"/>
    <lineage>
        <taxon>Bacteria</taxon>
        <taxon>Bacillati</taxon>
        <taxon>Actinomycetota</taxon>
        <taxon>Actinomycetes</taxon>
        <taxon>Kitasatosporales</taxon>
        <taxon>Streptomycetaceae</taxon>
        <taxon>Streptomyces</taxon>
    </lineage>
</organism>
<protein>
    <submittedName>
        <fullName evidence="2">Uncharacterized protein</fullName>
    </submittedName>
</protein>
<evidence type="ECO:0000256" key="1">
    <source>
        <dbReference type="SAM" id="Phobius"/>
    </source>
</evidence>
<dbReference type="Proteomes" id="UP001600650">
    <property type="component" value="Unassembled WGS sequence"/>
</dbReference>
<keyword evidence="3" id="KW-1185">Reference proteome</keyword>
<evidence type="ECO:0000313" key="2">
    <source>
        <dbReference type="EMBL" id="MFE7965215.1"/>
    </source>
</evidence>
<keyword evidence="1" id="KW-1133">Transmembrane helix</keyword>
<gene>
    <name evidence="2" type="ORF">ACFU0X_19655</name>
</gene>
<comment type="caution">
    <text evidence="2">The sequence shown here is derived from an EMBL/GenBank/DDBJ whole genome shotgun (WGS) entry which is preliminary data.</text>
</comment>
<keyword evidence="1" id="KW-0812">Transmembrane</keyword>
<name>A0ABW6JIM5_STRCE</name>
<dbReference type="EMBL" id="JBHVBU010000054">
    <property type="protein sequence ID" value="MFE7965215.1"/>
    <property type="molecule type" value="Genomic_DNA"/>
</dbReference>
<keyword evidence="1" id="KW-0472">Membrane</keyword>
<reference evidence="2 3" key="1">
    <citation type="submission" date="2024-09" db="EMBL/GenBank/DDBJ databases">
        <title>The Natural Products Discovery Center: Release of the First 8490 Sequenced Strains for Exploring Actinobacteria Biosynthetic Diversity.</title>
        <authorList>
            <person name="Kalkreuter E."/>
            <person name="Kautsar S.A."/>
            <person name="Yang D."/>
            <person name="Bader C.D."/>
            <person name="Teijaro C.N."/>
            <person name="Fluegel L."/>
            <person name="Davis C.M."/>
            <person name="Simpson J.R."/>
            <person name="Lauterbach L."/>
            <person name="Steele A.D."/>
            <person name="Gui C."/>
            <person name="Meng S."/>
            <person name="Li G."/>
            <person name="Viehrig K."/>
            <person name="Ye F."/>
            <person name="Su P."/>
            <person name="Kiefer A.F."/>
            <person name="Nichols A."/>
            <person name="Cepeda A.J."/>
            <person name="Yan W."/>
            <person name="Fan B."/>
            <person name="Jiang Y."/>
            <person name="Adhikari A."/>
            <person name="Zheng C.-J."/>
            <person name="Schuster L."/>
            <person name="Cowan T.M."/>
            <person name="Smanski M.J."/>
            <person name="Chevrette M.G."/>
            <person name="De Carvalho L.P.S."/>
            <person name="Shen B."/>
        </authorList>
    </citation>
    <scope>NUCLEOTIDE SEQUENCE [LARGE SCALE GENOMIC DNA]</scope>
    <source>
        <strain evidence="2 3">NPDC057399</strain>
    </source>
</reference>
<evidence type="ECO:0000313" key="3">
    <source>
        <dbReference type="Proteomes" id="UP001600650"/>
    </source>
</evidence>
<proteinExistence type="predicted"/>
<dbReference type="RefSeq" id="WP_381727120.1">
    <property type="nucleotide sequence ID" value="NZ_JBHVBU010000054.1"/>
</dbReference>